<sequence length="583" mass="62888">MTQPNAPVILGIDENRDAQTAIAQLFNAQGLFYRFVSDRRKVSGGVKQLNPDMLVVFGELDSDFVIQVLDALSSDVASARIPVVVVAKDVGDAPYVQGLRTGVVSMLQAPFGAAHPGVVRALWSDLTARNGTSAGNGNSAALVRLVEHIRRTRRSGVLLTNPRTSNEGRANFIYGRIDKGNFLGAQGQDALNAMLRQPQARWSFTEVAGANSEGAGVVIEVGEVITGETPVGQVIDVGADEPLAFEMPAAPPAPAAPVLPPPAPGVAQLLLVDDDPAILTMFSRLFTKHGFQVTTATDGNQGVEMALQRNFDAVLADLNMPHLDGWGMLRALREDFRSRELPVSFLSAHDDYRESLRALDAGAQAYLSKGTKLDVIVGQVVKLLEPRRVVMAMLELGNATQISIHAVGPQWLLGQLAARQKTGVLQCRDGWANYTLAFNNGVCTHASALAGKYTAEGERAFNAFIASRAGEGGFTDGPPPALAQNLFLATEVSVERACTTLNDNERRMRESLMVSATEITVNEELYKVYRAVGPKNWLEAARLICEEKATPRDVISRLDLSPVEIEECMKDLIRRGVVTLKKA</sequence>
<dbReference type="InterPro" id="IPR001789">
    <property type="entry name" value="Sig_transdc_resp-reg_receiver"/>
</dbReference>
<reference evidence="4 5" key="1">
    <citation type="submission" date="2017-08" db="EMBL/GenBank/DDBJ databases">
        <title>Infants hospitalized years apart are colonized by the same room-sourced microbial strains.</title>
        <authorList>
            <person name="Brooks B."/>
            <person name="Olm M.R."/>
            <person name="Firek B.A."/>
            <person name="Baker R."/>
            <person name="Thomas B.C."/>
            <person name="Morowitz M.J."/>
            <person name="Banfield J.F."/>
        </authorList>
    </citation>
    <scope>NUCLEOTIDE SEQUENCE [LARGE SCALE GENOMIC DNA]</scope>
    <source>
        <strain evidence="4">S2_003_000_R2_14</strain>
    </source>
</reference>
<dbReference type="CDD" id="cd00156">
    <property type="entry name" value="REC"/>
    <property type="match status" value="1"/>
</dbReference>
<dbReference type="InterPro" id="IPR050595">
    <property type="entry name" value="Bact_response_regulator"/>
</dbReference>
<keyword evidence="1 2" id="KW-0597">Phosphoprotein</keyword>
<dbReference type="AlphaFoldDB" id="A0A2W5V7D5"/>
<dbReference type="SUPFAM" id="SSF52172">
    <property type="entry name" value="CheY-like"/>
    <property type="match status" value="1"/>
</dbReference>
<dbReference type="Proteomes" id="UP000249061">
    <property type="component" value="Unassembled WGS sequence"/>
</dbReference>
<evidence type="ECO:0000256" key="2">
    <source>
        <dbReference type="PROSITE-ProRule" id="PRU00169"/>
    </source>
</evidence>
<comment type="caution">
    <text evidence="4">The sequence shown here is derived from an EMBL/GenBank/DDBJ whole genome shotgun (WGS) entry which is preliminary data.</text>
</comment>
<evidence type="ECO:0000313" key="4">
    <source>
        <dbReference type="EMBL" id="PZR17338.1"/>
    </source>
</evidence>
<gene>
    <name evidence="4" type="ORF">DI536_03150</name>
</gene>
<organism evidence="4 5">
    <name type="scientific">Archangium gephyra</name>
    <dbReference type="NCBI Taxonomy" id="48"/>
    <lineage>
        <taxon>Bacteria</taxon>
        <taxon>Pseudomonadati</taxon>
        <taxon>Myxococcota</taxon>
        <taxon>Myxococcia</taxon>
        <taxon>Myxococcales</taxon>
        <taxon>Cystobacterineae</taxon>
        <taxon>Archangiaceae</taxon>
        <taxon>Archangium</taxon>
    </lineage>
</organism>
<dbReference type="Gene3D" id="3.40.50.2300">
    <property type="match status" value="1"/>
</dbReference>
<evidence type="ECO:0000313" key="5">
    <source>
        <dbReference type="Proteomes" id="UP000249061"/>
    </source>
</evidence>
<evidence type="ECO:0000259" key="3">
    <source>
        <dbReference type="PROSITE" id="PS50110"/>
    </source>
</evidence>
<dbReference type="PROSITE" id="PS50110">
    <property type="entry name" value="RESPONSE_REGULATORY"/>
    <property type="match status" value="1"/>
</dbReference>
<feature type="domain" description="Response regulatory" evidence="3">
    <location>
        <begin position="268"/>
        <end position="384"/>
    </location>
</feature>
<dbReference type="Pfam" id="PF00072">
    <property type="entry name" value="Response_reg"/>
    <property type="match status" value="1"/>
</dbReference>
<dbReference type="SMART" id="SM00448">
    <property type="entry name" value="REC"/>
    <property type="match status" value="1"/>
</dbReference>
<name>A0A2W5V7D5_9BACT</name>
<dbReference type="InterPro" id="IPR011006">
    <property type="entry name" value="CheY-like_superfamily"/>
</dbReference>
<accession>A0A2W5V7D5</accession>
<evidence type="ECO:0000256" key="1">
    <source>
        <dbReference type="ARBA" id="ARBA00022553"/>
    </source>
</evidence>
<protein>
    <recommendedName>
        <fullName evidence="3">Response regulatory domain-containing protein</fullName>
    </recommendedName>
</protein>
<dbReference type="PANTHER" id="PTHR44591:SF3">
    <property type="entry name" value="RESPONSE REGULATORY DOMAIN-CONTAINING PROTEIN"/>
    <property type="match status" value="1"/>
</dbReference>
<feature type="modified residue" description="4-aspartylphosphate" evidence="2">
    <location>
        <position position="317"/>
    </location>
</feature>
<proteinExistence type="predicted"/>
<dbReference type="GO" id="GO:0000160">
    <property type="term" value="P:phosphorelay signal transduction system"/>
    <property type="evidence" value="ECO:0007669"/>
    <property type="project" value="InterPro"/>
</dbReference>
<dbReference type="EMBL" id="QFQP01000002">
    <property type="protein sequence ID" value="PZR17338.1"/>
    <property type="molecule type" value="Genomic_DNA"/>
</dbReference>
<dbReference type="PANTHER" id="PTHR44591">
    <property type="entry name" value="STRESS RESPONSE REGULATOR PROTEIN 1"/>
    <property type="match status" value="1"/>
</dbReference>